<dbReference type="InterPro" id="IPR001611">
    <property type="entry name" value="Leu-rich_rpt"/>
</dbReference>
<keyword evidence="5" id="KW-1185">Reference proteome</keyword>
<dbReference type="SMART" id="SM00365">
    <property type="entry name" value="LRR_SD22"/>
    <property type="match status" value="4"/>
</dbReference>
<dbReference type="EMBL" id="JAGSYN010000187">
    <property type="protein sequence ID" value="KAG7661918.1"/>
    <property type="molecule type" value="Genomic_DNA"/>
</dbReference>
<dbReference type="GeneID" id="73471321"/>
<dbReference type="GO" id="GO:0005737">
    <property type="term" value="C:cytoplasm"/>
    <property type="evidence" value="ECO:0007669"/>
    <property type="project" value="TreeGrafter"/>
</dbReference>
<feature type="domain" description="CAP-Gly" evidence="3">
    <location>
        <begin position="35"/>
        <end position="69"/>
    </location>
</feature>
<dbReference type="Pfam" id="PF01302">
    <property type="entry name" value="CAP_GLY"/>
    <property type="match status" value="1"/>
</dbReference>
<dbReference type="SMART" id="SM01052">
    <property type="entry name" value="CAP_GLY"/>
    <property type="match status" value="1"/>
</dbReference>
<dbReference type="OrthoDB" id="5273213at2759"/>
<organism evidence="4 5">
    <name type="scientific">[Candida] subhashii</name>
    <dbReference type="NCBI Taxonomy" id="561895"/>
    <lineage>
        <taxon>Eukaryota</taxon>
        <taxon>Fungi</taxon>
        <taxon>Dikarya</taxon>
        <taxon>Ascomycota</taxon>
        <taxon>Saccharomycotina</taxon>
        <taxon>Pichiomycetes</taxon>
        <taxon>Debaryomycetaceae</taxon>
        <taxon>Spathaspora</taxon>
    </lineage>
</organism>
<evidence type="ECO:0000259" key="3">
    <source>
        <dbReference type="PROSITE" id="PS50245"/>
    </source>
</evidence>
<proteinExistence type="predicted"/>
<keyword evidence="1" id="KW-0433">Leucine-rich repeat</keyword>
<dbReference type="InterPro" id="IPR000938">
    <property type="entry name" value="CAP-Gly_domain"/>
</dbReference>
<name>A0A8J5QH02_9ASCO</name>
<evidence type="ECO:0000256" key="1">
    <source>
        <dbReference type="ARBA" id="ARBA00022614"/>
    </source>
</evidence>
<reference evidence="4 5" key="1">
    <citation type="journal article" date="2021" name="DNA Res.">
        <title>Genome analysis of Candida subhashii reveals its hybrid nature and dual mitochondrial genome conformations.</title>
        <authorList>
            <person name="Mixao V."/>
            <person name="Hegedusova E."/>
            <person name="Saus E."/>
            <person name="Pryszcz L.P."/>
            <person name="Cillingova A."/>
            <person name="Nosek J."/>
            <person name="Gabaldon T."/>
        </authorList>
    </citation>
    <scope>NUCLEOTIDE SEQUENCE [LARGE SCALE GENOMIC DNA]</scope>
    <source>
        <strain evidence="4 5">CBS 10753</strain>
    </source>
</reference>
<keyword evidence="2" id="KW-0677">Repeat</keyword>
<dbReference type="PROSITE" id="PS50245">
    <property type="entry name" value="CAP_GLY_2"/>
    <property type="match status" value="1"/>
</dbReference>
<sequence>MNYTINDRISTIDNELATIKYIGPLPAWGPTTIALGLEWDNSERGKNNGDVNGIQYFQPTIPNSGSFIKSTNKKLQHERKSFISVIRSEYLDVEYENQQLSFSQQKVVEEIGFDRHNLILANLTNLKSITLDYKLINRAYDMEEDYQDIFGRFENLERLEISFNLFNDIEEVWKIVNWLPKLKELNINGNRFSKFSYEDEVHTGLVSLKLCNTLVSIDTLNEYILPKFPNLQELCIAGNHYTDNDIAQLKLPPKLNTLDIAYNKIESFPQIDQISKLNVSHNNITRFTNGNTLPQLKILDMRHNKINNWDDIDRLSNLAPILESLRINYNPIFDNISVDEMTLQLIARFSCQDYKNHSPGKIYKLNEELLNNAEIENFELYFISKVQSGVYCMSNQLRWQYLLEKYQQQESRMSLESEKLKRWVRLQINIPGKEPQSRIFSNSNSILRLKGVISQLHLDNLSILEFEVYYYINHPSSTIQIKQELNDYLTTLDMYSLHQNQNIYITLL</sequence>
<gene>
    <name evidence="4" type="ORF">J8A68_004521</name>
</gene>
<protein>
    <recommendedName>
        <fullName evidence="3">CAP-Gly domain-containing protein</fullName>
    </recommendedName>
</protein>
<evidence type="ECO:0000256" key="2">
    <source>
        <dbReference type="ARBA" id="ARBA00022737"/>
    </source>
</evidence>
<dbReference type="AlphaFoldDB" id="A0A8J5QH02"/>
<dbReference type="RefSeq" id="XP_049262151.1">
    <property type="nucleotide sequence ID" value="XM_049408489.1"/>
</dbReference>
<dbReference type="Proteomes" id="UP000694255">
    <property type="component" value="Unassembled WGS sequence"/>
</dbReference>
<comment type="caution">
    <text evidence="4">The sequence shown here is derived from an EMBL/GenBank/DDBJ whole genome shotgun (WGS) entry which is preliminary data.</text>
</comment>
<dbReference type="PROSITE" id="PS51450">
    <property type="entry name" value="LRR"/>
    <property type="match status" value="2"/>
</dbReference>
<evidence type="ECO:0000313" key="4">
    <source>
        <dbReference type="EMBL" id="KAG7661918.1"/>
    </source>
</evidence>
<accession>A0A8J5QH02</accession>
<dbReference type="PANTHER" id="PTHR15454">
    <property type="entry name" value="NISCHARIN RELATED"/>
    <property type="match status" value="1"/>
</dbReference>
<evidence type="ECO:0000313" key="5">
    <source>
        <dbReference type="Proteomes" id="UP000694255"/>
    </source>
</evidence>